<accession>A0A3A4F6F3</accession>
<comment type="caution">
    <text evidence="1">The sequence shown here is derived from an EMBL/GenBank/DDBJ whole genome shotgun (WGS) entry which is preliminary data.</text>
</comment>
<dbReference type="Proteomes" id="UP000266615">
    <property type="component" value="Unassembled WGS sequence"/>
</dbReference>
<sequence length="87" mass="9405">MQEPAAFEPAQERTRGIVEGIFDKEGAPASSQQVLDMLAGMGHMLEARGVDLGVCRKENPHAKLRFVQSSAGLQICCTHAPPHCSEM</sequence>
<dbReference type="AlphaFoldDB" id="A0A3A4F6F3"/>
<evidence type="ECO:0000313" key="1">
    <source>
        <dbReference type="EMBL" id="RJN32060.1"/>
    </source>
</evidence>
<name>A0A3A4F6F3_9MICC</name>
<keyword evidence="2" id="KW-1185">Reference proteome</keyword>
<protein>
    <submittedName>
        <fullName evidence="1">Uncharacterized protein</fullName>
    </submittedName>
</protein>
<reference evidence="1 2" key="1">
    <citation type="submission" date="2018-09" db="EMBL/GenBank/DDBJ databases">
        <title>Nesterenkonia natronophila sp. nov., an alkaliphilic actinobacteriume isolated from a soda lake, and emended description of the genus Nesterenkonia.</title>
        <authorList>
            <person name="Menes R.J."/>
            <person name="Iriarte A."/>
        </authorList>
    </citation>
    <scope>NUCLEOTIDE SEQUENCE [LARGE SCALE GENOMIC DNA]</scope>
    <source>
        <strain evidence="1 2">M8</strain>
    </source>
</reference>
<dbReference type="EMBL" id="QYZP01000002">
    <property type="protein sequence ID" value="RJN32060.1"/>
    <property type="molecule type" value="Genomic_DNA"/>
</dbReference>
<gene>
    <name evidence="1" type="ORF">D3250_08225</name>
</gene>
<evidence type="ECO:0000313" key="2">
    <source>
        <dbReference type="Proteomes" id="UP000266615"/>
    </source>
</evidence>
<organism evidence="1 2">
    <name type="scientific">Nesterenkonia natronophila</name>
    <dbReference type="NCBI Taxonomy" id="2174932"/>
    <lineage>
        <taxon>Bacteria</taxon>
        <taxon>Bacillati</taxon>
        <taxon>Actinomycetota</taxon>
        <taxon>Actinomycetes</taxon>
        <taxon>Micrococcales</taxon>
        <taxon>Micrococcaceae</taxon>
        <taxon>Nesterenkonia</taxon>
    </lineage>
</organism>
<proteinExistence type="predicted"/>